<evidence type="ECO:0000313" key="8">
    <source>
        <dbReference type="Proteomes" id="UP000657006"/>
    </source>
</evidence>
<dbReference type="AlphaFoldDB" id="A0A926DW94"/>
<dbReference type="Pfam" id="PF00370">
    <property type="entry name" value="FGGY_N"/>
    <property type="match status" value="1"/>
</dbReference>
<dbReference type="RefSeq" id="WP_177719914.1">
    <property type="nucleotide sequence ID" value="NZ_JACRSQ010000033.1"/>
</dbReference>
<dbReference type="InterPro" id="IPR050406">
    <property type="entry name" value="FGGY_Carb_Kinase"/>
</dbReference>
<dbReference type="SUPFAM" id="SSF53067">
    <property type="entry name" value="Actin-like ATPase domain"/>
    <property type="match status" value="2"/>
</dbReference>
<dbReference type="InterPro" id="IPR043129">
    <property type="entry name" value="ATPase_NBD"/>
</dbReference>
<dbReference type="PROSITE" id="PS00445">
    <property type="entry name" value="FGGY_KINASES_2"/>
    <property type="match status" value="1"/>
</dbReference>
<feature type="domain" description="Carbohydrate kinase FGGY N-terminal" evidence="5">
    <location>
        <begin position="3"/>
        <end position="228"/>
    </location>
</feature>
<dbReference type="GO" id="GO:0016773">
    <property type="term" value="F:phosphotransferase activity, alcohol group as acceptor"/>
    <property type="evidence" value="ECO:0007669"/>
    <property type="project" value="InterPro"/>
</dbReference>
<keyword evidence="3 4" id="KW-0418">Kinase</keyword>
<keyword evidence="2 4" id="KW-0808">Transferase</keyword>
<dbReference type="PANTHER" id="PTHR43095">
    <property type="entry name" value="SUGAR KINASE"/>
    <property type="match status" value="1"/>
</dbReference>
<evidence type="ECO:0000259" key="5">
    <source>
        <dbReference type="Pfam" id="PF00370"/>
    </source>
</evidence>
<dbReference type="Pfam" id="PF02782">
    <property type="entry name" value="FGGY_C"/>
    <property type="match status" value="1"/>
</dbReference>
<feature type="domain" description="Carbohydrate kinase FGGY C-terminal" evidence="6">
    <location>
        <begin position="275"/>
        <end position="422"/>
    </location>
</feature>
<dbReference type="PROSITE" id="PS00933">
    <property type="entry name" value="FGGY_KINASES_1"/>
    <property type="match status" value="1"/>
</dbReference>
<dbReference type="GO" id="GO:0016301">
    <property type="term" value="F:kinase activity"/>
    <property type="evidence" value="ECO:0007669"/>
    <property type="project" value="UniProtKB-KW"/>
</dbReference>
<accession>A0A926DW94</accession>
<sequence>MLIGGLDIGTSGCKITVYNEKGDFIEKQYREYASKHAQDVHEIDAEAIYQAVGDVISSTVQKPEVLGVTSFGETFVLVDENDRVLCDSMLYTDPRGDAECAVFDSQMVKKITYCAPHGMYSLPKLVWIRKNRPDLYERTKHIFLIQDYILYMLTGNACIDYSLAARTMGLDIRRKVWSEEIFAAAGIDPAKMSKPVESGAVVGTSCAFGLPNARIIAGGHDQVASAIGAGALENGTAVDGSGSVECITPVFSRLPESEEICDSGYAFVPFPGDQYVCYAFSFTGGTALKWYRDQFAPESSYRELDAGIRPDPSGILTVPHFAGAATPYMDAGARAVFAGITLETTPADLYRSIMEGVAYEMKVNLERLSTYGICPNMLFATGGGAKSQVWLQMKADILGLPITAIDAPEVGTLGTVMLAAVAVGMVSDLQGAKALFVKEGKTFYPDSGKGDAYRELYEKYVQIYTAAKNWR</sequence>
<organism evidence="7 8">
    <name type="scientific">Bianquea renquensis</name>
    <dbReference type="NCBI Taxonomy" id="2763661"/>
    <lineage>
        <taxon>Bacteria</taxon>
        <taxon>Bacillati</taxon>
        <taxon>Bacillota</taxon>
        <taxon>Clostridia</taxon>
        <taxon>Eubacteriales</taxon>
        <taxon>Bianqueaceae</taxon>
        <taxon>Bianquea</taxon>
    </lineage>
</organism>
<protein>
    <submittedName>
        <fullName evidence="7">Carbohydrate kinase</fullName>
    </submittedName>
</protein>
<dbReference type="InterPro" id="IPR000577">
    <property type="entry name" value="Carb_kinase_FGGY"/>
</dbReference>
<dbReference type="PANTHER" id="PTHR43095:SF5">
    <property type="entry name" value="XYLULOSE KINASE"/>
    <property type="match status" value="1"/>
</dbReference>
<comment type="similarity">
    <text evidence="1 4">Belongs to the FGGY kinase family.</text>
</comment>
<dbReference type="CDD" id="cd07773">
    <property type="entry name" value="ASKHA_NBD_FGGY_FK"/>
    <property type="match status" value="1"/>
</dbReference>
<dbReference type="Gene3D" id="3.30.420.40">
    <property type="match status" value="2"/>
</dbReference>
<dbReference type="InterPro" id="IPR018484">
    <property type="entry name" value="FGGY_N"/>
</dbReference>
<dbReference type="PIRSF" id="PIRSF000538">
    <property type="entry name" value="GlpK"/>
    <property type="match status" value="1"/>
</dbReference>
<proteinExistence type="inferred from homology"/>
<evidence type="ECO:0000256" key="2">
    <source>
        <dbReference type="ARBA" id="ARBA00022679"/>
    </source>
</evidence>
<evidence type="ECO:0000259" key="6">
    <source>
        <dbReference type="Pfam" id="PF02782"/>
    </source>
</evidence>
<name>A0A926DW94_9FIRM</name>
<evidence type="ECO:0000256" key="4">
    <source>
        <dbReference type="RuleBase" id="RU003733"/>
    </source>
</evidence>
<comment type="caution">
    <text evidence="7">The sequence shown here is derived from an EMBL/GenBank/DDBJ whole genome shotgun (WGS) entry which is preliminary data.</text>
</comment>
<evidence type="ECO:0000313" key="7">
    <source>
        <dbReference type="EMBL" id="MBC8544824.1"/>
    </source>
</evidence>
<dbReference type="GO" id="GO:0005975">
    <property type="term" value="P:carbohydrate metabolic process"/>
    <property type="evidence" value="ECO:0007669"/>
    <property type="project" value="InterPro"/>
</dbReference>
<reference evidence="7" key="1">
    <citation type="submission" date="2020-08" db="EMBL/GenBank/DDBJ databases">
        <title>Genome public.</title>
        <authorList>
            <person name="Liu C."/>
            <person name="Sun Q."/>
        </authorList>
    </citation>
    <scope>NUCLEOTIDE SEQUENCE</scope>
    <source>
        <strain evidence="7">NSJ-32</strain>
    </source>
</reference>
<evidence type="ECO:0000256" key="1">
    <source>
        <dbReference type="ARBA" id="ARBA00009156"/>
    </source>
</evidence>
<dbReference type="EMBL" id="JACRSQ010000033">
    <property type="protein sequence ID" value="MBC8544824.1"/>
    <property type="molecule type" value="Genomic_DNA"/>
</dbReference>
<evidence type="ECO:0000256" key="3">
    <source>
        <dbReference type="ARBA" id="ARBA00022777"/>
    </source>
</evidence>
<dbReference type="InterPro" id="IPR018483">
    <property type="entry name" value="Carb_kinase_FGGY_CS"/>
</dbReference>
<keyword evidence="8" id="KW-1185">Reference proteome</keyword>
<gene>
    <name evidence="7" type="ORF">H8730_14845</name>
</gene>
<dbReference type="Proteomes" id="UP000657006">
    <property type="component" value="Unassembled WGS sequence"/>
</dbReference>
<dbReference type="InterPro" id="IPR018485">
    <property type="entry name" value="FGGY_C"/>
</dbReference>